<organism evidence="2 3">
    <name type="scientific">Portunus trituberculatus</name>
    <name type="common">Swimming crab</name>
    <name type="synonym">Neptunus trituberculatus</name>
    <dbReference type="NCBI Taxonomy" id="210409"/>
    <lineage>
        <taxon>Eukaryota</taxon>
        <taxon>Metazoa</taxon>
        <taxon>Ecdysozoa</taxon>
        <taxon>Arthropoda</taxon>
        <taxon>Crustacea</taxon>
        <taxon>Multicrustacea</taxon>
        <taxon>Malacostraca</taxon>
        <taxon>Eumalacostraca</taxon>
        <taxon>Eucarida</taxon>
        <taxon>Decapoda</taxon>
        <taxon>Pleocyemata</taxon>
        <taxon>Brachyura</taxon>
        <taxon>Eubrachyura</taxon>
        <taxon>Portunoidea</taxon>
        <taxon>Portunidae</taxon>
        <taxon>Portuninae</taxon>
        <taxon>Portunus</taxon>
    </lineage>
</organism>
<reference evidence="2 3" key="1">
    <citation type="submission" date="2019-05" db="EMBL/GenBank/DDBJ databases">
        <title>Another draft genome of Portunus trituberculatus and its Hox gene families provides insights of decapod evolution.</title>
        <authorList>
            <person name="Jeong J.-H."/>
            <person name="Song I."/>
            <person name="Kim S."/>
            <person name="Choi T."/>
            <person name="Kim D."/>
            <person name="Ryu S."/>
            <person name="Kim W."/>
        </authorList>
    </citation>
    <scope>NUCLEOTIDE SEQUENCE [LARGE SCALE GENOMIC DNA]</scope>
    <source>
        <tissue evidence="2">Muscle</tissue>
    </source>
</reference>
<comment type="caution">
    <text evidence="2">The sequence shown here is derived from an EMBL/GenBank/DDBJ whole genome shotgun (WGS) entry which is preliminary data.</text>
</comment>
<feature type="region of interest" description="Disordered" evidence="1">
    <location>
        <begin position="114"/>
        <end position="136"/>
    </location>
</feature>
<name>A0A5B7D724_PORTR</name>
<gene>
    <name evidence="2" type="ORF">E2C01_009924</name>
</gene>
<keyword evidence="3" id="KW-1185">Reference proteome</keyword>
<dbReference type="AlphaFoldDB" id="A0A5B7D724"/>
<dbReference type="Proteomes" id="UP000324222">
    <property type="component" value="Unassembled WGS sequence"/>
</dbReference>
<evidence type="ECO:0000313" key="2">
    <source>
        <dbReference type="EMBL" id="MPC17079.1"/>
    </source>
</evidence>
<sequence length="182" mass="19734">MLYTTVRRPHIPPLTQGTEQRRSKPFISRDTTPKVLTHSFHSCDHNSLTLSGRPGQHSGRGGTGIMLAKGRRRGNQHKLAGTEAPEDQTVLTQEDWVDAERSCTATTSSPTTVFAAPVSTTSGHGRPSTSLSTTPMRPSHCCFTATDSSLTSVKSWRSLLPCSTEDWVDAESGDRRAATNQA</sequence>
<protein>
    <submittedName>
        <fullName evidence="2">Uncharacterized protein</fullName>
    </submittedName>
</protein>
<evidence type="ECO:0000256" key="1">
    <source>
        <dbReference type="SAM" id="MobiDB-lite"/>
    </source>
</evidence>
<evidence type="ECO:0000313" key="3">
    <source>
        <dbReference type="Proteomes" id="UP000324222"/>
    </source>
</evidence>
<proteinExistence type="predicted"/>
<feature type="region of interest" description="Disordered" evidence="1">
    <location>
        <begin position="1"/>
        <end position="27"/>
    </location>
</feature>
<accession>A0A5B7D724</accession>
<dbReference type="EMBL" id="VSRR010000558">
    <property type="protein sequence ID" value="MPC17079.1"/>
    <property type="molecule type" value="Genomic_DNA"/>
</dbReference>